<keyword evidence="2" id="KW-1185">Reference proteome</keyword>
<organism evidence="1 2">
    <name type="scientific">Cecembia lonarensis (strain CCUG 58316 / KCTC 22772 / LW9)</name>
    <dbReference type="NCBI Taxonomy" id="1225176"/>
    <lineage>
        <taxon>Bacteria</taxon>
        <taxon>Pseudomonadati</taxon>
        <taxon>Bacteroidota</taxon>
        <taxon>Cytophagia</taxon>
        <taxon>Cytophagales</taxon>
        <taxon>Cyclobacteriaceae</taxon>
        <taxon>Cecembia</taxon>
    </lineage>
</organism>
<dbReference type="Proteomes" id="UP000004478">
    <property type="component" value="Unassembled WGS sequence"/>
</dbReference>
<evidence type="ECO:0000313" key="2">
    <source>
        <dbReference type="Proteomes" id="UP000004478"/>
    </source>
</evidence>
<proteinExistence type="predicted"/>
<accession>K1L233</accession>
<reference evidence="1 2" key="1">
    <citation type="journal article" date="2012" name="J. Bacteriol.">
        <title>Draft Genome Sequence of Cecembia lonarensis Strain LW9T, Isolated from Lonar Lake, a Haloalkaline Lake in India.</title>
        <authorList>
            <person name="Shivaji S."/>
            <person name="Ara S."/>
            <person name="Singh A."/>
            <person name="Pinnaka A.K."/>
        </authorList>
    </citation>
    <scope>NUCLEOTIDE SEQUENCE [LARGE SCALE GENOMIC DNA]</scope>
    <source>
        <strain evidence="1 2">LW9</strain>
    </source>
</reference>
<dbReference type="EMBL" id="AMGM01000008">
    <property type="protein sequence ID" value="EKB50480.1"/>
    <property type="molecule type" value="Genomic_DNA"/>
</dbReference>
<sequence>MGVIPITSCVDQCNGPCGCFPVFEAEEHSITQLAIEPVFRHAQSQPFNPEMFYFYQTLYLGILASDFRQVSEKTENIAHRSGFFPSALANCSSGEIVSIETLSGLKVINRSAIQITEDIFLEEREDITDKFVATTNFQQMVSIEDFLKRGHRFQEKVRFHIRFNQKPRSNSDLVFDVFLELSNGNNFIFRSQRLKISP</sequence>
<protein>
    <submittedName>
        <fullName evidence="1">Uncharacterized protein</fullName>
    </submittedName>
</protein>
<gene>
    <name evidence="1" type="ORF">B879_00862</name>
</gene>
<dbReference type="AlphaFoldDB" id="K1L233"/>
<name>K1L233_CECL9</name>
<comment type="caution">
    <text evidence="1">The sequence shown here is derived from an EMBL/GenBank/DDBJ whole genome shotgun (WGS) entry which is preliminary data.</text>
</comment>
<evidence type="ECO:0000313" key="1">
    <source>
        <dbReference type="EMBL" id="EKB50480.1"/>
    </source>
</evidence>